<dbReference type="InterPro" id="IPR023296">
    <property type="entry name" value="Glyco_hydro_beta-prop_sf"/>
</dbReference>
<dbReference type="AlphaFoldDB" id="A0A1I3FWW5"/>
<proteinExistence type="predicted"/>
<evidence type="ECO:0000313" key="2">
    <source>
        <dbReference type="Proteomes" id="UP000198670"/>
    </source>
</evidence>
<reference evidence="1 2" key="1">
    <citation type="submission" date="2016-10" db="EMBL/GenBank/DDBJ databases">
        <authorList>
            <person name="de Groot N.N."/>
        </authorList>
    </citation>
    <scope>NUCLEOTIDE SEQUENCE [LARGE SCALE GENOMIC DNA]</scope>
    <source>
        <strain evidence="1 2">RK1</strain>
    </source>
</reference>
<dbReference type="Proteomes" id="UP000198670">
    <property type="component" value="Unassembled WGS sequence"/>
</dbReference>
<evidence type="ECO:0000313" key="1">
    <source>
        <dbReference type="EMBL" id="SFI15723.1"/>
    </source>
</evidence>
<dbReference type="SUPFAM" id="SSF75005">
    <property type="entry name" value="Arabinanase/levansucrase/invertase"/>
    <property type="match status" value="1"/>
</dbReference>
<accession>A0A1I3FWW5</accession>
<dbReference type="EMBL" id="FOQO01000002">
    <property type="protein sequence ID" value="SFI15723.1"/>
    <property type="molecule type" value="Genomic_DNA"/>
</dbReference>
<dbReference type="Gene3D" id="2.115.10.20">
    <property type="entry name" value="Glycosyl hydrolase domain, family 43"/>
    <property type="match status" value="1"/>
</dbReference>
<gene>
    <name evidence="1" type="ORF">SAMN05444682_102537</name>
</gene>
<dbReference type="STRING" id="1477437.SAMN05444682_102537"/>
<protein>
    <submittedName>
        <fullName evidence="1">Uncharacterized protein</fullName>
    </submittedName>
</protein>
<keyword evidence="2" id="KW-1185">Reference proteome</keyword>
<name>A0A1I3FWW5_9SPHI</name>
<organism evidence="1 2">
    <name type="scientific">Parapedobacter indicus</name>
    <dbReference type="NCBI Taxonomy" id="1477437"/>
    <lineage>
        <taxon>Bacteria</taxon>
        <taxon>Pseudomonadati</taxon>
        <taxon>Bacteroidota</taxon>
        <taxon>Sphingobacteriia</taxon>
        <taxon>Sphingobacteriales</taxon>
        <taxon>Sphingobacteriaceae</taxon>
        <taxon>Parapedobacter</taxon>
    </lineage>
</organism>
<sequence>MKFFSYVLVLALGIGFCHAQNVLDIGSRRELFVDDYLIGELSGATLKLHEPVKREIVLVHDEPWEGSGSGYHSVFKDGNLYRMYYKAWQHDASSDLANYHPLYCAYAESKDGIHWYKPHLGLHEFKGSTDNNIVFASEEVGGLEVDAGHPAVFKDENPNVPVDERYKAFLVQWKKPNAGLVAFKSPDGIHWSLMASDPVIKDGAFDSQNLAFWDPTINKYRAYWRYFNKLDSGNVSDVVSKSKTMQEFGGFRAIRTAVSDDFVHWENQTNVTYADSPPEELYTNQIKPYHRAPHILMGFPARYVDRGWSTSMRALPELEEREKRAKKSQRYGTAITETLLMTSRDGQLFKRWNEAFLRPGIERPGTWTYGDSYAAWHVVETKSEDAGAPNELSFYVTETYWKGHASSVRRYTLRLDGFVSVNASAAGGELLTKPFTFEGDELTLNFSTSAMGDIYVELTDEKGDPLPGFSMDDCEPIFGDAVERVVYWKNGSDVSALAGKPVRIRFKMHDADLYALKFQ</sequence>